<accession>A0AAV9EAF3</accession>
<comment type="caution">
    <text evidence="5">The sequence shown here is derived from an EMBL/GenBank/DDBJ whole genome shotgun (WGS) entry which is preliminary data.</text>
</comment>
<reference evidence="5" key="2">
    <citation type="submission" date="2023-06" db="EMBL/GenBank/DDBJ databases">
        <authorList>
            <person name="Ma L."/>
            <person name="Liu K.-W."/>
            <person name="Li Z."/>
            <person name="Hsiao Y.-Y."/>
            <person name="Qi Y."/>
            <person name="Fu T."/>
            <person name="Tang G."/>
            <person name="Zhang D."/>
            <person name="Sun W.-H."/>
            <person name="Liu D.-K."/>
            <person name="Li Y."/>
            <person name="Chen G.-Z."/>
            <person name="Liu X.-D."/>
            <person name="Liao X.-Y."/>
            <person name="Jiang Y.-T."/>
            <person name="Yu X."/>
            <person name="Hao Y."/>
            <person name="Huang J."/>
            <person name="Zhao X.-W."/>
            <person name="Ke S."/>
            <person name="Chen Y.-Y."/>
            <person name="Wu W.-L."/>
            <person name="Hsu J.-L."/>
            <person name="Lin Y.-F."/>
            <person name="Huang M.-D."/>
            <person name="Li C.-Y."/>
            <person name="Huang L."/>
            <person name="Wang Z.-W."/>
            <person name="Zhao X."/>
            <person name="Zhong W.-Y."/>
            <person name="Peng D.-H."/>
            <person name="Ahmad S."/>
            <person name="Lan S."/>
            <person name="Zhang J.-S."/>
            <person name="Tsai W.-C."/>
            <person name="Van De Peer Y."/>
            <person name="Liu Z.-J."/>
        </authorList>
    </citation>
    <scope>NUCLEOTIDE SEQUENCE</scope>
    <source>
        <strain evidence="5">CP</strain>
        <tissue evidence="5">Leaves</tissue>
    </source>
</reference>
<evidence type="ECO:0000313" key="5">
    <source>
        <dbReference type="EMBL" id="KAK1310480.1"/>
    </source>
</evidence>
<dbReference type="EMBL" id="JAUJYO010000008">
    <property type="protein sequence ID" value="KAK1310480.1"/>
    <property type="molecule type" value="Genomic_DNA"/>
</dbReference>
<keyword evidence="2" id="KW-0175">Coiled coil</keyword>
<dbReference type="Proteomes" id="UP001180020">
    <property type="component" value="Unassembled WGS sequence"/>
</dbReference>
<sequence length="304" mass="34991">MKKYGLQLRPSHQKKPSSAPTAKPIRPPPAAFMDDDEDDVEMEIARQAAKNRALKDIENQHKKALEEDPSVFDYDGVYDEMKEKIAKPLIEDRKEKKPKYIQLMIEKAKERKIQDEIVYERKIQKERSKEDDLFANKDKYVTSAYKKKLAEWQKWNEEEKMREEREKKDEDISSFYFNIGKNVAFGGKSTEPKPPKKHGEGDSDDTRKSDNHHKPEEKASSSTAEATERPKASVQENDGSLPSISTSSGVGTSSASDVQENVITDKTVIDEKPKQDNHKKSEDDLAAARERYLARKRAREQNYE</sequence>
<proteinExistence type="inferred from homology"/>
<evidence type="ECO:0000256" key="1">
    <source>
        <dbReference type="ARBA" id="ARBA00010126"/>
    </source>
</evidence>
<reference evidence="5" key="1">
    <citation type="journal article" date="2023" name="Nat. Commun.">
        <title>Diploid and tetraploid genomes of Acorus and the evolution of monocots.</title>
        <authorList>
            <person name="Ma L."/>
            <person name="Liu K.W."/>
            <person name="Li Z."/>
            <person name="Hsiao Y.Y."/>
            <person name="Qi Y."/>
            <person name="Fu T."/>
            <person name="Tang G.D."/>
            <person name="Zhang D."/>
            <person name="Sun W.H."/>
            <person name="Liu D.K."/>
            <person name="Li Y."/>
            <person name="Chen G.Z."/>
            <person name="Liu X.D."/>
            <person name="Liao X.Y."/>
            <person name="Jiang Y.T."/>
            <person name="Yu X."/>
            <person name="Hao Y."/>
            <person name="Huang J."/>
            <person name="Zhao X.W."/>
            <person name="Ke S."/>
            <person name="Chen Y.Y."/>
            <person name="Wu W.L."/>
            <person name="Hsu J.L."/>
            <person name="Lin Y.F."/>
            <person name="Huang M.D."/>
            <person name="Li C.Y."/>
            <person name="Huang L."/>
            <person name="Wang Z.W."/>
            <person name="Zhao X."/>
            <person name="Zhong W.Y."/>
            <person name="Peng D.H."/>
            <person name="Ahmad S."/>
            <person name="Lan S."/>
            <person name="Zhang J.S."/>
            <person name="Tsai W.C."/>
            <person name="Van de Peer Y."/>
            <person name="Liu Z.J."/>
        </authorList>
    </citation>
    <scope>NUCLEOTIDE SEQUENCE</scope>
    <source>
        <strain evidence="5">CP</strain>
    </source>
</reference>
<evidence type="ECO:0000259" key="4">
    <source>
        <dbReference type="Pfam" id="PF09745"/>
    </source>
</evidence>
<feature type="region of interest" description="Disordered" evidence="3">
    <location>
        <begin position="152"/>
        <end position="304"/>
    </location>
</feature>
<feature type="domain" description="Nuclear speckle splicing regulatory protein 1 N-terminal" evidence="4">
    <location>
        <begin position="58"/>
        <end position="170"/>
    </location>
</feature>
<dbReference type="Pfam" id="PF09745">
    <property type="entry name" value="NSRP1_N"/>
    <property type="match status" value="1"/>
</dbReference>
<feature type="compositionally biased region" description="Basic and acidic residues" evidence="3">
    <location>
        <begin position="152"/>
        <end position="171"/>
    </location>
</feature>
<name>A0AAV9EAF3_ACOCL</name>
<evidence type="ECO:0000313" key="6">
    <source>
        <dbReference type="Proteomes" id="UP001180020"/>
    </source>
</evidence>
<gene>
    <name evidence="5" type="ORF">QJS10_CPA08g01390</name>
</gene>
<dbReference type="GO" id="GO:0000381">
    <property type="term" value="P:regulation of alternative mRNA splicing, via spliceosome"/>
    <property type="evidence" value="ECO:0007669"/>
    <property type="project" value="InterPro"/>
</dbReference>
<comment type="similarity">
    <text evidence="1">Belongs to the NSRP1 family.</text>
</comment>
<feature type="compositionally biased region" description="Basic and acidic residues" evidence="3">
    <location>
        <begin position="190"/>
        <end position="219"/>
    </location>
</feature>
<evidence type="ECO:0000256" key="3">
    <source>
        <dbReference type="SAM" id="MobiDB-lite"/>
    </source>
</evidence>
<feature type="compositionally biased region" description="Low complexity" evidence="3">
    <location>
        <begin position="243"/>
        <end position="256"/>
    </location>
</feature>
<evidence type="ECO:0000256" key="2">
    <source>
        <dbReference type="ARBA" id="ARBA00023054"/>
    </source>
</evidence>
<dbReference type="AlphaFoldDB" id="A0AAV9EAF3"/>
<dbReference type="PANTHER" id="PTHR30060:SF0">
    <property type="entry name" value="COILED-COIL PROTEIN (DUF2040)-RELATED"/>
    <property type="match status" value="1"/>
</dbReference>
<keyword evidence="6" id="KW-1185">Reference proteome</keyword>
<feature type="compositionally biased region" description="Basic and acidic residues" evidence="3">
    <location>
        <begin position="267"/>
        <end position="304"/>
    </location>
</feature>
<dbReference type="InterPro" id="IPR018612">
    <property type="entry name" value="NSRP1_N"/>
</dbReference>
<feature type="region of interest" description="Disordered" evidence="3">
    <location>
        <begin position="1"/>
        <end position="34"/>
    </location>
</feature>
<organism evidence="5 6">
    <name type="scientific">Acorus calamus</name>
    <name type="common">Sweet flag</name>
    <dbReference type="NCBI Taxonomy" id="4465"/>
    <lineage>
        <taxon>Eukaryota</taxon>
        <taxon>Viridiplantae</taxon>
        <taxon>Streptophyta</taxon>
        <taxon>Embryophyta</taxon>
        <taxon>Tracheophyta</taxon>
        <taxon>Spermatophyta</taxon>
        <taxon>Magnoliopsida</taxon>
        <taxon>Liliopsida</taxon>
        <taxon>Acoraceae</taxon>
        <taxon>Acorus</taxon>
    </lineage>
</organism>
<dbReference type="PANTHER" id="PTHR30060">
    <property type="entry name" value="INNER MEMBRANE PROTEIN"/>
    <property type="match status" value="1"/>
</dbReference>
<protein>
    <recommendedName>
        <fullName evidence="4">Nuclear speckle splicing regulatory protein 1 N-terminal domain-containing protein</fullName>
    </recommendedName>
</protein>